<accession>A0A2N7VXI9</accession>
<comment type="caution">
    <text evidence="1">The sequence shown here is derived from an EMBL/GenBank/DDBJ whole genome shotgun (WGS) entry which is preliminary data.</text>
</comment>
<organism evidence="1 2">
    <name type="scientific">Trinickia soli</name>
    <dbReference type="NCBI Taxonomy" id="380675"/>
    <lineage>
        <taxon>Bacteria</taxon>
        <taxon>Pseudomonadati</taxon>
        <taxon>Pseudomonadota</taxon>
        <taxon>Betaproteobacteria</taxon>
        <taxon>Burkholderiales</taxon>
        <taxon>Burkholderiaceae</taxon>
        <taxon>Trinickia</taxon>
    </lineage>
</organism>
<dbReference type="Pfam" id="PF06821">
    <property type="entry name" value="Ser_hydrolase"/>
    <property type="match status" value="1"/>
</dbReference>
<evidence type="ECO:0000313" key="2">
    <source>
        <dbReference type="Proteomes" id="UP000235347"/>
    </source>
</evidence>
<reference evidence="1 2" key="1">
    <citation type="submission" date="2018-01" db="EMBL/GenBank/DDBJ databases">
        <title>Whole genome analyses suggest that Burkholderia sensu lato contains two further novel genera in the rhizoxinica-symbiotica group Mycetohabitans gen. nov., and Trinickia gen. nov.: implications for the evolution of diazotrophy and nodulation in the Burkholderiaceae.</title>
        <authorList>
            <person name="Estrada-de los Santos P."/>
            <person name="Palmer M."/>
            <person name="Chavez-Ramirez B."/>
            <person name="Beukes C."/>
            <person name="Steenkamp E.T."/>
            <person name="Hirsch A.M."/>
            <person name="Manyaka P."/>
            <person name="Maluk M."/>
            <person name="Lafos M."/>
            <person name="Crook M."/>
            <person name="Gross E."/>
            <person name="Simon M.F."/>
            <person name="Bueno dos Reis Junior F."/>
            <person name="Poole P.S."/>
            <person name="Venter S.N."/>
            <person name="James E.K."/>
        </authorList>
    </citation>
    <scope>NUCLEOTIDE SEQUENCE [LARGE SCALE GENOMIC DNA]</scope>
    <source>
        <strain evidence="1 2">GP25-8</strain>
    </source>
</reference>
<dbReference type="SUPFAM" id="SSF53474">
    <property type="entry name" value="alpha/beta-Hydrolases"/>
    <property type="match status" value="1"/>
</dbReference>
<proteinExistence type="predicted"/>
<dbReference type="Gene3D" id="3.40.50.1820">
    <property type="entry name" value="alpha/beta hydrolase"/>
    <property type="match status" value="1"/>
</dbReference>
<evidence type="ECO:0008006" key="3">
    <source>
        <dbReference type="Google" id="ProtNLM"/>
    </source>
</evidence>
<dbReference type="Proteomes" id="UP000235347">
    <property type="component" value="Unassembled WGS sequence"/>
</dbReference>
<sequence>MNQAKTLVLPGYANSGPGHWQTRWEALEASFARVAMPDWDHPVRATWCATLDRAVADEPRGPICLAAHSLGCLTVAQWALRLASSAQLGKIAGALLVAPPDPAGPAFPRDAHGYDEIALEPLPFPSIVVASSDDPYGTLAFAERCAMGWGSRFIDIGPRGHINAESGLGDWEEARRWLASLVGCIAG</sequence>
<dbReference type="EMBL" id="PNYB01000015">
    <property type="protein sequence ID" value="PMS21859.1"/>
    <property type="molecule type" value="Genomic_DNA"/>
</dbReference>
<gene>
    <name evidence="1" type="ORF">C0Z19_17990</name>
</gene>
<dbReference type="RefSeq" id="WP_102611184.1">
    <property type="nucleotide sequence ID" value="NZ_CADIKD010000003.1"/>
</dbReference>
<evidence type="ECO:0000313" key="1">
    <source>
        <dbReference type="EMBL" id="PMS21859.1"/>
    </source>
</evidence>
<dbReference type="GO" id="GO:0016787">
    <property type="term" value="F:hydrolase activity"/>
    <property type="evidence" value="ECO:0007669"/>
    <property type="project" value="InterPro"/>
</dbReference>
<name>A0A2N7VXI9_9BURK</name>
<dbReference type="InterPro" id="IPR029058">
    <property type="entry name" value="AB_hydrolase_fold"/>
</dbReference>
<dbReference type="AlphaFoldDB" id="A0A2N7VXI9"/>
<dbReference type="InterPro" id="IPR010662">
    <property type="entry name" value="RBBP9/YdeN"/>
</dbReference>
<protein>
    <recommendedName>
        <fullName evidence="3">Alpha/beta hydrolase</fullName>
    </recommendedName>
</protein>
<keyword evidence="2" id="KW-1185">Reference proteome</keyword>